<name>A0ABN8CD53_9STRA</name>
<feature type="compositionally biased region" description="Basic residues" evidence="1">
    <location>
        <begin position="467"/>
        <end position="478"/>
    </location>
</feature>
<dbReference type="Proteomes" id="UP001157938">
    <property type="component" value="Unassembled WGS sequence"/>
</dbReference>
<comment type="caution">
    <text evidence="2">The sequence shown here is derived from an EMBL/GenBank/DDBJ whole genome shotgun (WGS) entry which is preliminary data.</text>
</comment>
<protein>
    <submittedName>
        <fullName evidence="2">Uncharacterized protein</fullName>
    </submittedName>
</protein>
<sequence length="580" mass="64574">MTAAAMQNSLTPCEARMLEAAREAQDSVVASLYAATVCSISRRAMGSVVAKIFQILEDDVKHSQPDKFSRQFSTTSVVHLVGGIICTPPGNAFLPRYMMSLATQLEWLYEGCTLYDKQQQSASPDQVLHNSLFQRRLRCKLAVRLQLVGVIGPSKHAVLTICCRDRIVKTLFSLLGTSAVSSGPGLSLFSWILDLIPIVNASHPDNGEEFNEKFSNTLVVWLQKEVLPGFDGSDTPKRSRNPFLNADNSKEAFALNQKGLLDLSQVLRLVLVPLFPRLRRASRDPPPNLPTQLLAMALVFQLFSEPPQNLPLDPQKIVMFDEPLTKYHLRFLCTQVPACLMFPLCFLLCQISYQMEDNFLLRKREERGTLASATLFNLTSDGIVRDIIFYDTKEAREKHILPVYHKKQWHTAVLLTHFFRPPSSPAEDGNGQVQLLKVGQIIDQMNVWTLHRGGSIYLDLQMSRQQQKVKRSKRRTRQQHQQTPQHPAGSNKRKAPQGDLSTRCSKRAAVDSGEGALAAGVNDFADGRMSLGSQADKVSSFGGSLLGSNFLDGEEEADDDDLELELVFDEASSATEILSS</sequence>
<feature type="region of interest" description="Disordered" evidence="1">
    <location>
        <begin position="467"/>
        <end position="507"/>
    </location>
</feature>
<evidence type="ECO:0000313" key="2">
    <source>
        <dbReference type="EMBL" id="CAH0491882.1"/>
    </source>
</evidence>
<evidence type="ECO:0000313" key="3">
    <source>
        <dbReference type="Proteomes" id="UP001157938"/>
    </source>
</evidence>
<accession>A0ABN8CD53</accession>
<reference evidence="2 3" key="1">
    <citation type="submission" date="2021-11" db="EMBL/GenBank/DDBJ databases">
        <authorList>
            <person name="Islam A."/>
            <person name="Islam S."/>
            <person name="Flora M.S."/>
            <person name="Rahman M."/>
            <person name="Ziaur R.M."/>
            <person name="Epstein J.H."/>
            <person name="Hassan M."/>
            <person name="Klassen M."/>
            <person name="Woodard K."/>
            <person name="Webb A."/>
            <person name="Webby R.J."/>
            <person name="El Zowalaty M.E."/>
        </authorList>
    </citation>
    <scope>NUCLEOTIDE SEQUENCE [LARGE SCALE GENOMIC DNA]</scope>
    <source>
        <strain evidence="2">Pf1</strain>
    </source>
</reference>
<organism evidence="2 3">
    <name type="scientific">Peronospora farinosa</name>
    <dbReference type="NCBI Taxonomy" id="134698"/>
    <lineage>
        <taxon>Eukaryota</taxon>
        <taxon>Sar</taxon>
        <taxon>Stramenopiles</taxon>
        <taxon>Oomycota</taxon>
        <taxon>Peronosporomycetes</taxon>
        <taxon>Peronosporales</taxon>
        <taxon>Peronosporaceae</taxon>
        <taxon>Peronospora</taxon>
    </lineage>
</organism>
<evidence type="ECO:0000256" key="1">
    <source>
        <dbReference type="SAM" id="MobiDB-lite"/>
    </source>
</evidence>
<proteinExistence type="predicted"/>
<dbReference type="EMBL" id="CAKLBC010001408">
    <property type="protein sequence ID" value="CAH0491882.1"/>
    <property type="molecule type" value="Genomic_DNA"/>
</dbReference>
<gene>
    <name evidence="2" type="ORF">PFR001_LOCUS7118</name>
</gene>
<keyword evidence="3" id="KW-1185">Reference proteome</keyword>